<reference evidence="2" key="1">
    <citation type="submission" date="2023-01" db="EMBL/GenBank/DDBJ databases">
        <title>Colletotrichum chrysophilum M932 genome sequence.</title>
        <authorList>
            <person name="Baroncelli R."/>
        </authorList>
    </citation>
    <scope>NUCLEOTIDE SEQUENCE</scope>
    <source>
        <strain evidence="2">M932</strain>
    </source>
</reference>
<dbReference type="PANTHER" id="PTHR24148">
    <property type="entry name" value="ANKYRIN REPEAT DOMAIN-CONTAINING PROTEIN 39 HOMOLOG-RELATED"/>
    <property type="match status" value="1"/>
</dbReference>
<accession>A0AAD9AAJ3</accession>
<gene>
    <name evidence="2" type="ORF">CCHR01_13243</name>
</gene>
<dbReference type="InterPro" id="IPR052895">
    <property type="entry name" value="HetReg/Transcr_Mod"/>
</dbReference>
<proteinExistence type="predicted"/>
<dbReference type="Pfam" id="PF26639">
    <property type="entry name" value="Het-6_barrel"/>
    <property type="match status" value="1"/>
</dbReference>
<dbReference type="InterPro" id="IPR010730">
    <property type="entry name" value="HET"/>
</dbReference>
<evidence type="ECO:0000313" key="3">
    <source>
        <dbReference type="Proteomes" id="UP001243330"/>
    </source>
</evidence>
<protein>
    <submittedName>
        <fullName evidence="2">Het domain-containing protein</fullName>
    </submittedName>
</protein>
<keyword evidence="3" id="KW-1185">Reference proteome</keyword>
<comment type="caution">
    <text evidence="2">The sequence shown here is derived from an EMBL/GenBank/DDBJ whole genome shotgun (WGS) entry which is preliminary data.</text>
</comment>
<organism evidence="2 3">
    <name type="scientific">Colletotrichum chrysophilum</name>
    <dbReference type="NCBI Taxonomy" id="1836956"/>
    <lineage>
        <taxon>Eukaryota</taxon>
        <taxon>Fungi</taxon>
        <taxon>Dikarya</taxon>
        <taxon>Ascomycota</taxon>
        <taxon>Pezizomycotina</taxon>
        <taxon>Sordariomycetes</taxon>
        <taxon>Hypocreomycetidae</taxon>
        <taxon>Glomerellales</taxon>
        <taxon>Glomerellaceae</taxon>
        <taxon>Colletotrichum</taxon>
        <taxon>Colletotrichum gloeosporioides species complex</taxon>
    </lineage>
</organism>
<dbReference type="Proteomes" id="UP001243330">
    <property type="component" value="Unassembled WGS sequence"/>
</dbReference>
<name>A0AAD9AAJ3_9PEZI</name>
<dbReference type="EMBL" id="JAQOWY010000324">
    <property type="protein sequence ID" value="KAK1844137.1"/>
    <property type="molecule type" value="Genomic_DNA"/>
</dbReference>
<evidence type="ECO:0000313" key="2">
    <source>
        <dbReference type="EMBL" id="KAK1844137.1"/>
    </source>
</evidence>
<feature type="domain" description="Heterokaryon incompatibility" evidence="1">
    <location>
        <begin position="42"/>
        <end position="239"/>
    </location>
</feature>
<dbReference type="AlphaFoldDB" id="A0AAD9AAJ3"/>
<evidence type="ECO:0000259" key="1">
    <source>
        <dbReference type="Pfam" id="PF06985"/>
    </source>
</evidence>
<dbReference type="PANTHER" id="PTHR24148:SF73">
    <property type="entry name" value="HET DOMAIN PROTEIN (AFU_ORTHOLOGUE AFUA_8G01020)"/>
    <property type="match status" value="1"/>
</dbReference>
<sequence>MSTITYRQGLSGQEIRLLRLLPGEWLEDLAAELYVADRDHDYVALSYAWGSTRRSNKIIVNRHVHFITFNLDRALRAIRRTTESVVIWVDSVCINQEDAAEKSHQVGLMHGIFGSATEVIAYVGDGLDRSRQDYPRRFARLGQTDPVRFTGKRTDLPIIERSISLWQNSTSGSLTEHEEMLCLYSIISAQQHESTTHPARQWMFDDGNPTDERRLQIMSERIRFFAVSDWWNRMWIIQEACVARELTIMYGRVSMPFRFIGHGVNAVLSSAVPDSTGLARVLSFLAEKANAIDYLRTMRSFRSLPFGNNSPLLWLLRNCRHRRSSEPRDKIFALLRLALDFVKKTFSIIGADYNVSVHTLFARVAYGIIKQTGLLWVTTFDLLAKTRNDVPSWVPDWSSDYAVPGWNQHRVRLHGDLFQMFNASRARFLHHKQDGSEDVYVLPQQHFRRLADKDLVTGSDWEPFHRLPTQVAPEHPEAQQSFVLNVSGAACGDVLGITDSLASDLANLEEILYQIITICRLFKDECQLQYRKPFVEIISRILCFSARIQRVSGGYTPPRWLSSAEEKQLSYWILVRFLASAFANYWPRNESYSEDDIMFWNKHLQDSEECSLRISECAGDPPLFWTISSQAENPASDDDLSLPLFTFTSDSNLRTEHGDVKPTGIRPGDNCWFEDTIRAVASGSRLFLTSKGQLGLGPEKMRAGDALCVLEGGLMPHVLRGRQQKHGMIMVGTCYVEGLMHWGSEAENYADNARDTEGLEHKLRRRLRDRSISQEDFLLY</sequence>
<dbReference type="Pfam" id="PF06985">
    <property type="entry name" value="HET"/>
    <property type="match status" value="1"/>
</dbReference>